<dbReference type="NCBIfam" id="NF005829">
    <property type="entry name" value="PRK07726.1"/>
    <property type="match status" value="1"/>
</dbReference>
<dbReference type="EC" id="5.6.2.1" evidence="3"/>
<dbReference type="InterPro" id="IPR003602">
    <property type="entry name" value="Topo_IA_DNA-bd_dom"/>
</dbReference>
<proteinExistence type="inferred from homology"/>
<keyword evidence="5" id="KW-0460">Magnesium</keyword>
<dbReference type="AlphaFoldDB" id="A0A1H2QE72"/>
<dbReference type="InterPro" id="IPR005738">
    <property type="entry name" value="TopoIII"/>
</dbReference>
<feature type="region of interest" description="Disordered" evidence="13">
    <location>
        <begin position="603"/>
        <end position="640"/>
    </location>
</feature>
<dbReference type="CDD" id="cd00186">
    <property type="entry name" value="TOP1Ac"/>
    <property type="match status" value="1"/>
</dbReference>
<keyword evidence="4" id="KW-0479">Metal-binding</keyword>
<evidence type="ECO:0000256" key="10">
    <source>
        <dbReference type="ARBA" id="ARBA00031985"/>
    </source>
</evidence>
<evidence type="ECO:0000256" key="11">
    <source>
        <dbReference type="ARBA" id="ARBA00032235"/>
    </source>
</evidence>
<evidence type="ECO:0000256" key="7">
    <source>
        <dbReference type="ARBA" id="ARBA00023125"/>
    </source>
</evidence>
<name>A0A1H2QE72_9GAMM</name>
<dbReference type="GO" id="GO:0003677">
    <property type="term" value="F:DNA binding"/>
    <property type="evidence" value="ECO:0007669"/>
    <property type="project" value="UniProtKB-KW"/>
</dbReference>
<dbReference type="OrthoDB" id="9803554at2"/>
<dbReference type="PROSITE" id="PS00396">
    <property type="entry name" value="TOPO_IA_1"/>
    <property type="match status" value="1"/>
</dbReference>
<dbReference type="InterPro" id="IPR013824">
    <property type="entry name" value="Topo_IA_cen_sub1"/>
</dbReference>
<dbReference type="RefSeq" id="WP_092567497.1">
    <property type="nucleotide sequence ID" value="NZ_BMXH01000001.1"/>
</dbReference>
<dbReference type="Gene3D" id="2.70.20.10">
    <property type="entry name" value="Topoisomerase I, domain 3"/>
    <property type="match status" value="1"/>
</dbReference>
<reference evidence="16 17" key="1">
    <citation type="submission" date="2016-10" db="EMBL/GenBank/DDBJ databases">
        <authorList>
            <person name="de Groot N.N."/>
        </authorList>
    </citation>
    <scope>NUCLEOTIDE SEQUENCE [LARGE SCALE GENOMIC DNA]</scope>
    <source>
        <strain evidence="16 17">DSM 19219</strain>
    </source>
</reference>
<dbReference type="PANTHER" id="PTHR11390">
    <property type="entry name" value="PROKARYOTIC DNA TOPOISOMERASE"/>
    <property type="match status" value="1"/>
</dbReference>
<dbReference type="GO" id="GO:0003917">
    <property type="term" value="F:DNA topoisomerase type I (single strand cut, ATP-independent) activity"/>
    <property type="evidence" value="ECO:0007669"/>
    <property type="project" value="UniProtKB-EC"/>
</dbReference>
<dbReference type="Gene3D" id="1.10.290.10">
    <property type="entry name" value="Topoisomerase I, domain 4"/>
    <property type="match status" value="1"/>
</dbReference>
<dbReference type="GO" id="GO:0006281">
    <property type="term" value="P:DNA repair"/>
    <property type="evidence" value="ECO:0007669"/>
    <property type="project" value="TreeGrafter"/>
</dbReference>
<evidence type="ECO:0000256" key="6">
    <source>
        <dbReference type="ARBA" id="ARBA00023029"/>
    </source>
</evidence>
<dbReference type="InterPro" id="IPR013825">
    <property type="entry name" value="Topo_IA_cen_sub2"/>
</dbReference>
<feature type="domain" description="Topo IA-type catalytic" evidence="15">
    <location>
        <begin position="150"/>
        <end position="592"/>
    </location>
</feature>
<dbReference type="STRING" id="574349.SAMN05443545_10164"/>
<dbReference type="Pfam" id="PF01751">
    <property type="entry name" value="Toprim"/>
    <property type="match status" value="1"/>
</dbReference>
<dbReference type="InterPro" id="IPR006171">
    <property type="entry name" value="TOPRIM_dom"/>
</dbReference>
<organism evidence="16 17">
    <name type="scientific">Aidingimonas halophila</name>
    <dbReference type="NCBI Taxonomy" id="574349"/>
    <lineage>
        <taxon>Bacteria</taxon>
        <taxon>Pseudomonadati</taxon>
        <taxon>Pseudomonadota</taxon>
        <taxon>Gammaproteobacteria</taxon>
        <taxon>Oceanospirillales</taxon>
        <taxon>Halomonadaceae</taxon>
        <taxon>Aidingimonas</taxon>
    </lineage>
</organism>
<comment type="similarity">
    <text evidence="2">Belongs to the type IA topoisomerase family.</text>
</comment>
<accession>A0A1H2QE72</accession>
<feature type="domain" description="Toprim" evidence="14">
    <location>
        <begin position="1"/>
        <end position="133"/>
    </location>
</feature>
<dbReference type="PRINTS" id="PR00417">
    <property type="entry name" value="PRTPISMRASEI"/>
</dbReference>
<dbReference type="GO" id="GO:0006265">
    <property type="term" value="P:DNA topological change"/>
    <property type="evidence" value="ECO:0007669"/>
    <property type="project" value="InterPro"/>
</dbReference>
<evidence type="ECO:0000259" key="15">
    <source>
        <dbReference type="PROSITE" id="PS52039"/>
    </source>
</evidence>
<evidence type="ECO:0000256" key="4">
    <source>
        <dbReference type="ARBA" id="ARBA00022723"/>
    </source>
</evidence>
<dbReference type="InterPro" id="IPR023406">
    <property type="entry name" value="Topo_IA_AS"/>
</dbReference>
<evidence type="ECO:0000256" key="5">
    <source>
        <dbReference type="ARBA" id="ARBA00022842"/>
    </source>
</evidence>
<dbReference type="InterPro" id="IPR000380">
    <property type="entry name" value="Topo_IA"/>
</dbReference>
<dbReference type="Pfam" id="PF01131">
    <property type="entry name" value="Topoisom_bac"/>
    <property type="match status" value="1"/>
</dbReference>
<dbReference type="InterPro" id="IPR013497">
    <property type="entry name" value="Topo_IA_cen"/>
</dbReference>
<dbReference type="Proteomes" id="UP000198500">
    <property type="component" value="Unassembled WGS sequence"/>
</dbReference>
<dbReference type="Gene3D" id="1.10.460.10">
    <property type="entry name" value="Topoisomerase I, domain 2"/>
    <property type="match status" value="1"/>
</dbReference>
<evidence type="ECO:0000313" key="16">
    <source>
        <dbReference type="EMBL" id="SDW05547.1"/>
    </source>
</evidence>
<evidence type="ECO:0000256" key="12">
    <source>
        <dbReference type="ARBA" id="ARBA00032877"/>
    </source>
</evidence>
<comment type="catalytic activity">
    <reaction evidence="1">
        <text>ATP-independent breakage of single-stranded DNA, followed by passage and rejoining.</text>
        <dbReference type="EC" id="5.6.2.1"/>
    </reaction>
</comment>
<evidence type="ECO:0000259" key="14">
    <source>
        <dbReference type="PROSITE" id="PS50880"/>
    </source>
</evidence>
<evidence type="ECO:0000256" key="1">
    <source>
        <dbReference type="ARBA" id="ARBA00000213"/>
    </source>
</evidence>
<dbReference type="SMART" id="SM00437">
    <property type="entry name" value="TOP1Ac"/>
    <property type="match status" value="1"/>
</dbReference>
<evidence type="ECO:0000256" key="13">
    <source>
        <dbReference type="SAM" id="MobiDB-lite"/>
    </source>
</evidence>
<dbReference type="GO" id="GO:0046872">
    <property type="term" value="F:metal ion binding"/>
    <property type="evidence" value="ECO:0007669"/>
    <property type="project" value="UniProtKB-KW"/>
</dbReference>
<dbReference type="GO" id="GO:0006310">
    <property type="term" value="P:DNA recombination"/>
    <property type="evidence" value="ECO:0007669"/>
    <property type="project" value="TreeGrafter"/>
</dbReference>
<dbReference type="SUPFAM" id="SSF56712">
    <property type="entry name" value="Prokaryotic type I DNA topoisomerase"/>
    <property type="match status" value="1"/>
</dbReference>
<dbReference type="CDD" id="cd03362">
    <property type="entry name" value="TOPRIM_TopoIA_TopoIII"/>
    <property type="match status" value="1"/>
</dbReference>
<dbReference type="PANTHER" id="PTHR11390:SF21">
    <property type="entry name" value="DNA TOPOISOMERASE 3-ALPHA"/>
    <property type="match status" value="1"/>
</dbReference>
<dbReference type="PROSITE" id="PS50880">
    <property type="entry name" value="TOPRIM"/>
    <property type="match status" value="1"/>
</dbReference>
<evidence type="ECO:0000256" key="8">
    <source>
        <dbReference type="ARBA" id="ARBA00023235"/>
    </source>
</evidence>
<feature type="compositionally biased region" description="Basic residues" evidence="13">
    <location>
        <begin position="620"/>
        <end position="640"/>
    </location>
</feature>
<sequence>MRLIIAEKPSLGRAIADALPGKAARQEGAIVVGDTTVTWCLGHLLEQSPPEAYDTAYKQWRLDHLPIVPTQWRLTPRPKARGQLKVVRHWLKQATRVVHAGDPDREGQLLVQEVIDHLGWRGPVDRLLISDLNRPAVVKALDNLQDNLDFQALYRAAETRARADWLYGINLTRAWTLTGRQAGHDGVLSVGRVQTPVLGLVVRRDLDIAAFEPRPFHVLWVDLGVQHGQLRAWWHPGDHHRLDDQGRLLDRAPADALASRLPGTEGRLAELDTKRRRQNAPLPYSLSSLQVDAARRHKLSAKAVLDTCQRLYEQHKLITYPRSDCRYLPESHFGEASHTLTGACRGDATLSEWLSNADFRRRSKAWDDGKVGAHHALAPTGKRADMSRLTTTEANVFRLIVRNVLAQFYPALVVDEVKARFTILDETFVAQGRHLLEPGWKPLFTTRDEAPPLPDLSEGETARVLDQGVEDRETRPPEPFSDASLIKAMMNIARYVDDPEVRRTLRETDGLGTEATRAGIIETLLQRGYLVRQGQALRATRIGHALIHALPAAASRPERTALWEQRLTAIVEQDHASSPFLDGLIDDLHRLLGSVDASRMRDGLNRSEGIAPAPRDRPSSNRRRGRNARSTRSRRRRSAS</sequence>
<dbReference type="FunFam" id="1.10.290.10:FF:000004">
    <property type="entry name" value="DNA topoisomerase 3"/>
    <property type="match status" value="1"/>
</dbReference>
<evidence type="ECO:0000256" key="9">
    <source>
        <dbReference type="ARBA" id="ARBA00030003"/>
    </source>
</evidence>
<evidence type="ECO:0000256" key="3">
    <source>
        <dbReference type="ARBA" id="ARBA00012891"/>
    </source>
</evidence>
<dbReference type="SMART" id="SM00493">
    <property type="entry name" value="TOPRIM"/>
    <property type="match status" value="1"/>
</dbReference>
<gene>
    <name evidence="16" type="ORF">SAMN05443545_10164</name>
</gene>
<dbReference type="NCBIfam" id="TIGR01056">
    <property type="entry name" value="topB"/>
    <property type="match status" value="1"/>
</dbReference>
<evidence type="ECO:0000313" key="17">
    <source>
        <dbReference type="Proteomes" id="UP000198500"/>
    </source>
</evidence>
<dbReference type="EMBL" id="FNNI01000001">
    <property type="protein sequence ID" value="SDW05547.1"/>
    <property type="molecule type" value="Genomic_DNA"/>
</dbReference>
<protein>
    <recommendedName>
        <fullName evidence="3">DNA topoisomerase</fullName>
        <ecNumber evidence="3">5.6.2.1</ecNumber>
    </recommendedName>
    <alternativeName>
        <fullName evidence="12">Omega-protein</fullName>
    </alternativeName>
    <alternativeName>
        <fullName evidence="11">Relaxing enzyme</fullName>
    </alternativeName>
    <alternativeName>
        <fullName evidence="9">Swivelase</fullName>
    </alternativeName>
    <alternativeName>
        <fullName evidence="10">Untwisting enzyme</fullName>
    </alternativeName>
</protein>
<evidence type="ECO:0000256" key="2">
    <source>
        <dbReference type="ARBA" id="ARBA00009446"/>
    </source>
</evidence>
<dbReference type="Gene3D" id="3.40.50.140">
    <property type="match status" value="1"/>
</dbReference>
<keyword evidence="17" id="KW-1185">Reference proteome</keyword>
<dbReference type="PROSITE" id="PS52039">
    <property type="entry name" value="TOPO_IA_2"/>
    <property type="match status" value="1"/>
</dbReference>
<dbReference type="SMART" id="SM00436">
    <property type="entry name" value="TOP1Bc"/>
    <property type="match status" value="1"/>
</dbReference>
<dbReference type="InterPro" id="IPR034144">
    <property type="entry name" value="TOPRIM_TopoIII"/>
</dbReference>
<dbReference type="InterPro" id="IPR023405">
    <property type="entry name" value="Topo_IA_core_domain"/>
</dbReference>
<keyword evidence="8 16" id="KW-0413">Isomerase</keyword>
<keyword evidence="6" id="KW-0799">Topoisomerase</keyword>
<dbReference type="GO" id="GO:0043597">
    <property type="term" value="C:cytoplasmic replication fork"/>
    <property type="evidence" value="ECO:0007669"/>
    <property type="project" value="TreeGrafter"/>
</dbReference>
<keyword evidence="7" id="KW-0238">DNA-binding</keyword>
<dbReference type="InterPro" id="IPR013826">
    <property type="entry name" value="Topo_IA_cen_sub3"/>
</dbReference>
<dbReference type="InterPro" id="IPR003601">
    <property type="entry name" value="Topo_IA_2"/>
</dbReference>